<evidence type="ECO:0000313" key="6">
    <source>
        <dbReference type="Proteomes" id="UP000324269"/>
    </source>
</evidence>
<gene>
    <name evidence="5" type="ORF">FZC85_03675</name>
</gene>
<evidence type="ECO:0000256" key="3">
    <source>
        <dbReference type="ARBA" id="ARBA00022801"/>
    </source>
</evidence>
<keyword evidence="2" id="KW-0645">Protease</keyword>
<dbReference type="EMBL" id="VTEZ01000001">
    <property type="protein sequence ID" value="TYS88532.1"/>
    <property type="molecule type" value="Genomic_DNA"/>
</dbReference>
<evidence type="ECO:0000256" key="4">
    <source>
        <dbReference type="ARBA" id="ARBA00022825"/>
    </source>
</evidence>
<dbReference type="PANTHER" id="PTHR20842:SF0">
    <property type="entry name" value="ALPHA-ASPARTYL DIPEPTIDASE"/>
    <property type="match status" value="1"/>
</dbReference>
<evidence type="ECO:0000256" key="1">
    <source>
        <dbReference type="ARBA" id="ARBA00006534"/>
    </source>
</evidence>
<dbReference type="Gene3D" id="3.40.50.880">
    <property type="match status" value="1"/>
</dbReference>
<keyword evidence="4" id="KW-0720">Serine protease</keyword>
<dbReference type="SUPFAM" id="SSF52317">
    <property type="entry name" value="Class I glutamine amidotransferase-like"/>
    <property type="match status" value="1"/>
</dbReference>
<dbReference type="InterPro" id="IPR005320">
    <property type="entry name" value="Peptidase_S51"/>
</dbReference>
<dbReference type="InterPro" id="IPR029062">
    <property type="entry name" value="Class_I_gatase-like"/>
</dbReference>
<dbReference type="AlphaFoldDB" id="A0A5D4UMC8"/>
<protein>
    <submittedName>
        <fullName evidence="5">Peptidase E</fullName>
    </submittedName>
</protein>
<evidence type="ECO:0000256" key="2">
    <source>
        <dbReference type="ARBA" id="ARBA00022670"/>
    </source>
</evidence>
<reference evidence="5 6" key="1">
    <citation type="submission" date="2019-08" db="EMBL/GenBank/DDBJ databases">
        <title>Bacillus genomes from the desert of Cuatro Cienegas, Coahuila.</title>
        <authorList>
            <person name="Olmedo-Alvarez G."/>
        </authorList>
    </citation>
    <scope>NUCLEOTIDE SEQUENCE [LARGE SCALE GENOMIC DNA]</scope>
    <source>
        <strain evidence="5 6">CH87b_3T</strain>
    </source>
</reference>
<accession>A0A5D4UMC8</accession>
<dbReference type="Pfam" id="PF03575">
    <property type="entry name" value="Peptidase_S51"/>
    <property type="match status" value="1"/>
</dbReference>
<comment type="similarity">
    <text evidence="1">Belongs to the peptidase S51 family.</text>
</comment>
<dbReference type="Proteomes" id="UP000324269">
    <property type="component" value="Unassembled WGS sequence"/>
</dbReference>
<dbReference type="GO" id="GO:0008236">
    <property type="term" value="F:serine-type peptidase activity"/>
    <property type="evidence" value="ECO:0007669"/>
    <property type="project" value="UniProtKB-KW"/>
</dbReference>
<dbReference type="OrthoDB" id="9778515at2"/>
<organism evidence="5 6">
    <name type="scientific">Rossellomorea aquimaris</name>
    <dbReference type="NCBI Taxonomy" id="189382"/>
    <lineage>
        <taxon>Bacteria</taxon>
        <taxon>Bacillati</taxon>
        <taxon>Bacillota</taxon>
        <taxon>Bacilli</taxon>
        <taxon>Bacillales</taxon>
        <taxon>Bacillaceae</taxon>
        <taxon>Rossellomorea</taxon>
    </lineage>
</organism>
<dbReference type="PANTHER" id="PTHR20842">
    <property type="entry name" value="PROTEASE S51 ALPHA-ASPARTYL DIPEPTIDASE"/>
    <property type="match status" value="1"/>
</dbReference>
<keyword evidence="3" id="KW-0378">Hydrolase</keyword>
<dbReference type="GO" id="GO:0006508">
    <property type="term" value="P:proteolysis"/>
    <property type="evidence" value="ECO:0007669"/>
    <property type="project" value="UniProtKB-KW"/>
</dbReference>
<sequence length="215" mass="24079">MVNLFLSGGGDKEQTEMIDKEFVKALDLDKPLLYIPIAMQGEIPYEDCYKWIHSVFNPLGITEIEMWTDLEAKSPEDLRTFSSIYIGGGNTFLLLNTLRETGFDEILKEYIDNKGIVYGGSAGAIIFGRDILTASHMDPNHTNLKTSEGFNYIDNYSVWCHYETSNDSLIKEYVNKYGFSVLALPEETGIVISEGKLRVIGSSPASVFRNGDKCC</sequence>
<proteinExistence type="inferred from homology"/>
<dbReference type="RefSeq" id="WP_148967832.1">
    <property type="nucleotide sequence ID" value="NZ_JBNIKW010000001.1"/>
</dbReference>
<name>A0A5D4UMC8_9BACI</name>
<evidence type="ECO:0000313" key="5">
    <source>
        <dbReference type="EMBL" id="TYS88532.1"/>
    </source>
</evidence>
<comment type="caution">
    <text evidence="5">The sequence shown here is derived from an EMBL/GenBank/DDBJ whole genome shotgun (WGS) entry which is preliminary data.</text>
</comment>